<dbReference type="SUPFAM" id="SSF56784">
    <property type="entry name" value="HAD-like"/>
    <property type="match status" value="1"/>
</dbReference>
<evidence type="ECO:0000256" key="1">
    <source>
        <dbReference type="ARBA" id="ARBA00004651"/>
    </source>
</evidence>
<comment type="similarity">
    <text evidence="2 17">Belongs to the cation transport ATPase (P-type) (TC 3.A.3) family. Type IB subfamily.</text>
</comment>
<evidence type="ECO:0000256" key="7">
    <source>
        <dbReference type="ARBA" id="ARBA00022723"/>
    </source>
</evidence>
<dbReference type="PRINTS" id="PR00119">
    <property type="entry name" value="CATATPASE"/>
</dbReference>
<feature type="domain" description="HMA" evidence="18">
    <location>
        <begin position="5"/>
        <end position="70"/>
    </location>
</feature>
<evidence type="ECO:0000256" key="17">
    <source>
        <dbReference type="RuleBase" id="RU362081"/>
    </source>
</evidence>
<keyword evidence="12" id="KW-1278">Translocase</keyword>
<dbReference type="GO" id="GO:0008551">
    <property type="term" value="F:P-type cadmium transporter activity"/>
    <property type="evidence" value="ECO:0007669"/>
    <property type="project" value="UniProtKB-EC"/>
</dbReference>
<keyword evidence="6 17" id="KW-0812">Transmembrane</keyword>
<dbReference type="RefSeq" id="WP_148136961.1">
    <property type="nucleotide sequence ID" value="NZ_CP017634.1"/>
</dbReference>
<dbReference type="SUPFAM" id="SSF55008">
    <property type="entry name" value="HMA, heavy metal-associated domain"/>
    <property type="match status" value="1"/>
</dbReference>
<keyword evidence="11" id="KW-0460">Magnesium</keyword>
<evidence type="ECO:0000256" key="3">
    <source>
        <dbReference type="ARBA" id="ARBA00022475"/>
    </source>
</evidence>
<dbReference type="SUPFAM" id="SSF81653">
    <property type="entry name" value="Calcium ATPase, transduction domain A"/>
    <property type="match status" value="1"/>
</dbReference>
<feature type="transmembrane region" description="Helical" evidence="17">
    <location>
        <begin position="353"/>
        <end position="374"/>
    </location>
</feature>
<keyword evidence="5" id="KW-0597">Phosphoprotein</keyword>
<dbReference type="PROSITE" id="PS50846">
    <property type="entry name" value="HMA_2"/>
    <property type="match status" value="1"/>
</dbReference>
<keyword evidence="20" id="KW-1185">Reference proteome</keyword>
<keyword evidence="3 17" id="KW-1003">Cell membrane</keyword>
<dbReference type="Pfam" id="PF00403">
    <property type="entry name" value="HMA"/>
    <property type="match status" value="1"/>
</dbReference>
<evidence type="ECO:0000313" key="19">
    <source>
        <dbReference type="EMBL" id="ATW27592.1"/>
    </source>
</evidence>
<dbReference type="AlphaFoldDB" id="A0A3G1KYR0"/>
<protein>
    <submittedName>
        <fullName evidence="19">Cadmium-translocating P-type ATPase</fullName>
    </submittedName>
</protein>
<dbReference type="GO" id="GO:0005524">
    <property type="term" value="F:ATP binding"/>
    <property type="evidence" value="ECO:0007669"/>
    <property type="project" value="UniProtKB-UniRule"/>
</dbReference>
<dbReference type="Proteomes" id="UP000323521">
    <property type="component" value="Chromosome"/>
</dbReference>
<dbReference type="Gene3D" id="3.40.1110.10">
    <property type="entry name" value="Calcium-transporting ATPase, cytoplasmic domain N"/>
    <property type="match status" value="1"/>
</dbReference>
<dbReference type="PANTHER" id="PTHR48085:SF5">
    <property type="entry name" value="CADMIUM_ZINC-TRANSPORTING ATPASE HMA4-RELATED"/>
    <property type="match status" value="1"/>
</dbReference>
<evidence type="ECO:0000256" key="14">
    <source>
        <dbReference type="ARBA" id="ARBA00023136"/>
    </source>
</evidence>
<dbReference type="KEGG" id="fwa:DCMF_25080"/>
<feature type="transmembrane region" description="Helical" evidence="17">
    <location>
        <begin position="97"/>
        <end position="115"/>
    </location>
</feature>
<dbReference type="InterPro" id="IPR027256">
    <property type="entry name" value="P-typ_ATPase_IB"/>
</dbReference>
<dbReference type="InterPro" id="IPR051014">
    <property type="entry name" value="Cation_Transport_ATPase_IB"/>
</dbReference>
<evidence type="ECO:0000256" key="8">
    <source>
        <dbReference type="ARBA" id="ARBA00022741"/>
    </source>
</evidence>
<dbReference type="OrthoDB" id="9760364at2"/>
<dbReference type="FunFam" id="2.70.150.10:FF:000002">
    <property type="entry name" value="Copper-transporting ATPase 1, putative"/>
    <property type="match status" value="1"/>
</dbReference>
<feature type="transmembrane region" description="Helical" evidence="17">
    <location>
        <begin position="682"/>
        <end position="701"/>
    </location>
</feature>
<dbReference type="Pfam" id="PF00702">
    <property type="entry name" value="Hydrolase"/>
    <property type="match status" value="1"/>
</dbReference>
<sequence>MINGLKKELILEGLDCAHCALKIEQQVNNMAGVASASLNFATQTLTIQGGEGSDLQAILSGTNKIVKELEPHVKVMEKREAQKEDLLPAQPSNVKKIIRIGTGAFFFLMAILFSLPSQGEFALYLVSFLLVGGDILLKAGKNITQGRILDENFLMSLASLGAFAIGEYPEGAAVMLFYQVGEFFQDLAVNRSRQSIAALMDIRPDYANLKIGSEIRKVSPEEVSIGDLILVKPGEKVPLDGQVREGTSSLDTSSLTGESIPQDVERGSLVLSGAVNKNGLLTVEVTKRYSDSTVAKILEMVQNAGSKKAPTENFITKFARYYTPFVVGTAVLLAFLPPLFIPGASFTQWINRALVFLVVSCPCALVVSIPLGFFGGIGGASRRGILIKGGNYLEALNKVDTVVFDKTGTLTKGVFQVTQVVNKGELTNADLLEYAAYAESYSNHPIALSIQRAFGREIDARRISGYEEISGHGTKVTMEGRAVLAGNDRLMEQENILYEDPEIPGTIVHLAVDGAYAGYIVIADEIKSDSLKAVKALRDLGVKKLVMLTGDSKRVGEQIGKELALDEIYAELLPDQKVHQLEHLTGKSRSGGNLVFVGDGINDAPVLARADIGVAMGGLGSDAAIEAADIVLMTDEPSKLAEAIKIAKKTRNIVWQNIILALSIKGIVLILGAGGLATMWEAVFADVGVALLAVLNAMRAIRGQA</sequence>
<dbReference type="Gene3D" id="3.30.70.100">
    <property type="match status" value="1"/>
</dbReference>
<dbReference type="InterPro" id="IPR001757">
    <property type="entry name" value="P_typ_ATPase"/>
</dbReference>
<proteinExistence type="inferred from homology"/>
<dbReference type="Gene3D" id="3.40.50.1000">
    <property type="entry name" value="HAD superfamily/HAD-like"/>
    <property type="match status" value="1"/>
</dbReference>
<keyword evidence="7 17" id="KW-0479">Metal-binding</keyword>
<dbReference type="GO" id="GO:0016463">
    <property type="term" value="F:P-type zinc transporter activity"/>
    <property type="evidence" value="ECO:0007669"/>
    <property type="project" value="UniProtKB-EC"/>
</dbReference>
<dbReference type="NCBIfam" id="TIGR01512">
    <property type="entry name" value="ATPase-IB2_Cd"/>
    <property type="match status" value="1"/>
</dbReference>
<accession>A0A3G1KYR0</accession>
<dbReference type="InterPro" id="IPR008250">
    <property type="entry name" value="ATPase_P-typ_transduc_dom_A_sf"/>
</dbReference>
<feature type="transmembrane region" description="Helical" evidence="17">
    <location>
        <begin position="121"/>
        <end position="137"/>
    </location>
</feature>
<evidence type="ECO:0000256" key="2">
    <source>
        <dbReference type="ARBA" id="ARBA00006024"/>
    </source>
</evidence>
<dbReference type="CDD" id="cd07548">
    <property type="entry name" value="P-type_ATPase-Cd_Zn_Co_like"/>
    <property type="match status" value="1"/>
</dbReference>
<evidence type="ECO:0000259" key="18">
    <source>
        <dbReference type="PROSITE" id="PS50846"/>
    </source>
</evidence>
<dbReference type="CDD" id="cd00371">
    <property type="entry name" value="HMA"/>
    <property type="match status" value="1"/>
</dbReference>
<dbReference type="EMBL" id="CP017634">
    <property type="protein sequence ID" value="ATW27592.1"/>
    <property type="molecule type" value="Genomic_DNA"/>
</dbReference>
<dbReference type="InterPro" id="IPR036412">
    <property type="entry name" value="HAD-like_sf"/>
</dbReference>
<dbReference type="Pfam" id="PF00122">
    <property type="entry name" value="E1-E2_ATPase"/>
    <property type="match status" value="1"/>
</dbReference>
<evidence type="ECO:0000256" key="10">
    <source>
        <dbReference type="ARBA" id="ARBA00022840"/>
    </source>
</evidence>
<dbReference type="InterPro" id="IPR036163">
    <property type="entry name" value="HMA_dom_sf"/>
</dbReference>
<evidence type="ECO:0000256" key="11">
    <source>
        <dbReference type="ARBA" id="ARBA00022842"/>
    </source>
</evidence>
<evidence type="ECO:0000256" key="15">
    <source>
        <dbReference type="ARBA" id="ARBA00047308"/>
    </source>
</evidence>
<evidence type="ECO:0000256" key="4">
    <source>
        <dbReference type="ARBA" id="ARBA00022539"/>
    </source>
</evidence>
<dbReference type="GO" id="GO:0005886">
    <property type="term" value="C:plasma membrane"/>
    <property type="evidence" value="ECO:0007669"/>
    <property type="project" value="UniProtKB-SubCell"/>
</dbReference>
<feature type="transmembrane region" description="Helical" evidence="17">
    <location>
        <begin position="321"/>
        <end position="341"/>
    </location>
</feature>
<keyword evidence="14 17" id="KW-0472">Membrane</keyword>
<dbReference type="InterPro" id="IPR023298">
    <property type="entry name" value="ATPase_P-typ_TM_dom_sf"/>
</dbReference>
<dbReference type="PANTHER" id="PTHR48085">
    <property type="entry name" value="CADMIUM/ZINC-TRANSPORTING ATPASE HMA2-RELATED"/>
    <property type="match status" value="1"/>
</dbReference>
<dbReference type="InterPro" id="IPR059000">
    <property type="entry name" value="ATPase_P-type_domA"/>
</dbReference>
<evidence type="ECO:0000313" key="20">
    <source>
        <dbReference type="Proteomes" id="UP000323521"/>
    </source>
</evidence>
<dbReference type="GO" id="GO:0046872">
    <property type="term" value="F:metal ion binding"/>
    <property type="evidence" value="ECO:0007669"/>
    <property type="project" value="UniProtKB-KW"/>
</dbReference>
<gene>
    <name evidence="19" type="ORF">DCMF_25080</name>
</gene>
<dbReference type="NCBIfam" id="TIGR01494">
    <property type="entry name" value="ATPase_P-type"/>
    <property type="match status" value="1"/>
</dbReference>
<dbReference type="InterPro" id="IPR023299">
    <property type="entry name" value="ATPase_P-typ_cyto_dom_N"/>
</dbReference>
<evidence type="ECO:0000256" key="12">
    <source>
        <dbReference type="ARBA" id="ARBA00022967"/>
    </source>
</evidence>
<evidence type="ECO:0000256" key="6">
    <source>
        <dbReference type="ARBA" id="ARBA00022692"/>
    </source>
</evidence>
<feature type="transmembrane region" description="Helical" evidence="17">
    <location>
        <begin position="654"/>
        <end position="676"/>
    </location>
</feature>
<dbReference type="FunFam" id="3.40.1110.10:FF:000066">
    <property type="entry name" value="Cadmium-translocating P-type ATPase"/>
    <property type="match status" value="1"/>
</dbReference>
<dbReference type="PROSITE" id="PS00154">
    <property type="entry name" value="ATPASE_E1_E2"/>
    <property type="match status" value="1"/>
</dbReference>
<comment type="catalytic activity">
    <reaction evidence="16">
        <text>Cd(2+)(in) + ATP + H2O = Cd(2+)(out) + ADP + phosphate + H(+)</text>
        <dbReference type="Rhea" id="RHEA:12132"/>
        <dbReference type="ChEBI" id="CHEBI:15377"/>
        <dbReference type="ChEBI" id="CHEBI:15378"/>
        <dbReference type="ChEBI" id="CHEBI:30616"/>
        <dbReference type="ChEBI" id="CHEBI:43474"/>
        <dbReference type="ChEBI" id="CHEBI:48775"/>
        <dbReference type="ChEBI" id="CHEBI:456216"/>
        <dbReference type="EC" id="7.2.2.21"/>
    </reaction>
</comment>
<keyword evidence="4" id="KW-0104">Cadmium</keyword>
<comment type="catalytic activity">
    <reaction evidence="15">
        <text>Zn(2+)(in) + ATP + H2O = Zn(2+)(out) + ADP + phosphate + H(+)</text>
        <dbReference type="Rhea" id="RHEA:20621"/>
        <dbReference type="ChEBI" id="CHEBI:15377"/>
        <dbReference type="ChEBI" id="CHEBI:15378"/>
        <dbReference type="ChEBI" id="CHEBI:29105"/>
        <dbReference type="ChEBI" id="CHEBI:30616"/>
        <dbReference type="ChEBI" id="CHEBI:43474"/>
        <dbReference type="ChEBI" id="CHEBI:456216"/>
        <dbReference type="EC" id="7.2.2.12"/>
    </reaction>
</comment>
<dbReference type="SUPFAM" id="SSF81665">
    <property type="entry name" value="Calcium ATPase, transmembrane domain M"/>
    <property type="match status" value="1"/>
</dbReference>
<dbReference type="InterPro" id="IPR006121">
    <property type="entry name" value="HMA_dom"/>
</dbReference>
<evidence type="ECO:0000256" key="13">
    <source>
        <dbReference type="ARBA" id="ARBA00022989"/>
    </source>
</evidence>
<organism evidence="19 20">
    <name type="scientific">Formimonas warabiya</name>
    <dbReference type="NCBI Taxonomy" id="1761012"/>
    <lineage>
        <taxon>Bacteria</taxon>
        <taxon>Bacillati</taxon>
        <taxon>Bacillota</taxon>
        <taxon>Clostridia</taxon>
        <taxon>Eubacteriales</taxon>
        <taxon>Peptococcaceae</taxon>
        <taxon>Candidatus Formimonas</taxon>
    </lineage>
</organism>
<dbReference type="PRINTS" id="PR00941">
    <property type="entry name" value="CDATPASE"/>
</dbReference>
<evidence type="ECO:0000256" key="9">
    <source>
        <dbReference type="ARBA" id="ARBA00022833"/>
    </source>
</evidence>
<name>A0A3G1KYR0_FORW1</name>
<keyword evidence="9" id="KW-0862">Zinc</keyword>
<dbReference type="InterPro" id="IPR018303">
    <property type="entry name" value="ATPase_P-typ_P_site"/>
</dbReference>
<dbReference type="InterPro" id="IPR023214">
    <property type="entry name" value="HAD_sf"/>
</dbReference>
<keyword evidence="10 17" id="KW-0067">ATP-binding</keyword>
<reference evidence="19 20" key="1">
    <citation type="submission" date="2016-10" db="EMBL/GenBank/DDBJ databases">
        <title>Complete Genome Sequence of Peptococcaceae strain DCMF.</title>
        <authorList>
            <person name="Edwards R.J."/>
            <person name="Holland S.I."/>
            <person name="Deshpande N.P."/>
            <person name="Wong Y.K."/>
            <person name="Ertan H."/>
            <person name="Manefield M."/>
            <person name="Russell T.L."/>
            <person name="Lee M.J."/>
        </authorList>
    </citation>
    <scope>NUCLEOTIDE SEQUENCE [LARGE SCALE GENOMIC DNA]</scope>
    <source>
        <strain evidence="19 20">DCMF</strain>
    </source>
</reference>
<dbReference type="NCBIfam" id="TIGR01525">
    <property type="entry name" value="ATPase-IB_hvy"/>
    <property type="match status" value="1"/>
</dbReference>
<keyword evidence="8 17" id="KW-0547">Nucleotide-binding</keyword>
<keyword evidence="13 17" id="KW-1133">Transmembrane helix</keyword>
<comment type="subcellular location">
    <subcellularLocation>
        <location evidence="1">Cell membrane</location>
        <topology evidence="1">Multi-pass membrane protein</topology>
    </subcellularLocation>
</comment>
<evidence type="ECO:0000256" key="5">
    <source>
        <dbReference type="ARBA" id="ARBA00022553"/>
    </source>
</evidence>
<evidence type="ECO:0000256" key="16">
    <source>
        <dbReference type="ARBA" id="ARBA00049338"/>
    </source>
</evidence>
<dbReference type="GO" id="GO:0016887">
    <property type="term" value="F:ATP hydrolysis activity"/>
    <property type="evidence" value="ECO:0007669"/>
    <property type="project" value="InterPro"/>
</dbReference>
<dbReference type="Gene3D" id="2.70.150.10">
    <property type="entry name" value="Calcium-transporting ATPase, cytoplasmic transduction domain A"/>
    <property type="match status" value="1"/>
</dbReference>